<feature type="domain" description="Fumarylacetoacetase-like C-terminal" evidence="3">
    <location>
        <begin position="84"/>
        <end position="300"/>
    </location>
</feature>
<dbReference type="FunFam" id="3.90.850.10:FF:000002">
    <property type="entry name" value="2-hydroxyhepta-2,4-diene-1,7-dioate isomerase"/>
    <property type="match status" value="1"/>
</dbReference>
<dbReference type="InterPro" id="IPR036663">
    <property type="entry name" value="Fumarylacetoacetase_C_sf"/>
</dbReference>
<dbReference type="RefSeq" id="WP_186876608.1">
    <property type="nucleotide sequence ID" value="NZ_JACOPF010000003.1"/>
</dbReference>
<dbReference type="GO" id="GO:0046872">
    <property type="term" value="F:metal ion binding"/>
    <property type="evidence" value="ECO:0007669"/>
    <property type="project" value="UniProtKB-KW"/>
</dbReference>
<dbReference type="PANTHER" id="PTHR11820:SF7">
    <property type="entry name" value="ACYLPYRUVASE FAHD1, MITOCHONDRIAL"/>
    <property type="match status" value="1"/>
</dbReference>
<gene>
    <name evidence="4" type="ORF">H8S37_13595</name>
</gene>
<evidence type="ECO:0000256" key="2">
    <source>
        <dbReference type="ARBA" id="ARBA00022723"/>
    </source>
</evidence>
<accession>A0A923LL47</accession>
<dbReference type="InterPro" id="IPR011234">
    <property type="entry name" value="Fumarylacetoacetase-like_C"/>
</dbReference>
<dbReference type="SUPFAM" id="SSF56529">
    <property type="entry name" value="FAH"/>
    <property type="match status" value="1"/>
</dbReference>
<dbReference type="PANTHER" id="PTHR11820">
    <property type="entry name" value="ACYLPYRUVASE"/>
    <property type="match status" value="1"/>
</dbReference>
<keyword evidence="2" id="KW-0479">Metal-binding</keyword>
<sequence>MRLYTYQVNNQTPQIGIGFKEHPGLLWPLEVFHLSYTDMNDLIRHVPLEKLILKADCHKVNPKNALPIDTLHLMAPIPYPRQDILCLGINYAEHAVESARFHKDSFLVNQEKAVYFSKRVHKASGPDETIPLHENLTSSLDYEAELAVILGKDCQNIKREDITPDTARQYIYGYTILNDVSARDLQVEHKQWYFGKSLDGFAPMGPCIVTADEITFPPVLPISSRINGELRQQSCTNYLIHPIDEIISELSSGITLTAGTIIATGTPAGAGMGYTPPKFLKSGDEVICEIEGIGKLRNLVE</sequence>
<organism evidence="4 5">
    <name type="scientific">Mediterraneibacter hominis</name>
    <dbReference type="NCBI Taxonomy" id="2763054"/>
    <lineage>
        <taxon>Bacteria</taxon>
        <taxon>Bacillati</taxon>
        <taxon>Bacillota</taxon>
        <taxon>Clostridia</taxon>
        <taxon>Lachnospirales</taxon>
        <taxon>Lachnospiraceae</taxon>
        <taxon>Mediterraneibacter</taxon>
    </lineage>
</organism>
<protein>
    <submittedName>
        <fullName evidence="4">Fumarylacetoacetate hydrolase family protein</fullName>
    </submittedName>
</protein>
<name>A0A923LL47_9FIRM</name>
<evidence type="ECO:0000256" key="1">
    <source>
        <dbReference type="ARBA" id="ARBA00010211"/>
    </source>
</evidence>
<dbReference type="Gene3D" id="3.90.850.10">
    <property type="entry name" value="Fumarylacetoacetase-like, C-terminal domain"/>
    <property type="match status" value="1"/>
</dbReference>
<dbReference type="GO" id="GO:0016853">
    <property type="term" value="F:isomerase activity"/>
    <property type="evidence" value="ECO:0007669"/>
    <property type="project" value="UniProtKB-ARBA"/>
</dbReference>
<evidence type="ECO:0000259" key="3">
    <source>
        <dbReference type="Pfam" id="PF01557"/>
    </source>
</evidence>
<dbReference type="Pfam" id="PF01557">
    <property type="entry name" value="FAA_hydrolase"/>
    <property type="match status" value="1"/>
</dbReference>
<keyword evidence="4" id="KW-0378">Hydrolase</keyword>
<evidence type="ECO:0000313" key="5">
    <source>
        <dbReference type="Proteomes" id="UP000652477"/>
    </source>
</evidence>
<comment type="similarity">
    <text evidence="1">Belongs to the FAH family.</text>
</comment>
<dbReference type="Proteomes" id="UP000652477">
    <property type="component" value="Unassembled WGS sequence"/>
</dbReference>
<dbReference type="AlphaFoldDB" id="A0A923LL47"/>
<evidence type="ECO:0000313" key="4">
    <source>
        <dbReference type="EMBL" id="MBC5689946.1"/>
    </source>
</evidence>
<reference evidence="4" key="1">
    <citation type="submission" date="2020-08" db="EMBL/GenBank/DDBJ databases">
        <title>Genome public.</title>
        <authorList>
            <person name="Liu C."/>
            <person name="Sun Q."/>
        </authorList>
    </citation>
    <scope>NUCLEOTIDE SEQUENCE</scope>
    <source>
        <strain evidence="4">NSJ-55</strain>
    </source>
</reference>
<dbReference type="GO" id="GO:0018773">
    <property type="term" value="F:acetylpyruvate hydrolase activity"/>
    <property type="evidence" value="ECO:0007669"/>
    <property type="project" value="TreeGrafter"/>
</dbReference>
<comment type="caution">
    <text evidence="4">The sequence shown here is derived from an EMBL/GenBank/DDBJ whole genome shotgun (WGS) entry which is preliminary data.</text>
</comment>
<dbReference type="GO" id="GO:0019752">
    <property type="term" value="P:carboxylic acid metabolic process"/>
    <property type="evidence" value="ECO:0007669"/>
    <property type="project" value="UniProtKB-ARBA"/>
</dbReference>
<dbReference type="EMBL" id="JACOPF010000003">
    <property type="protein sequence ID" value="MBC5689946.1"/>
    <property type="molecule type" value="Genomic_DNA"/>
</dbReference>
<keyword evidence="5" id="KW-1185">Reference proteome</keyword>
<proteinExistence type="inferred from homology"/>